<proteinExistence type="predicted"/>
<gene>
    <name evidence="2" type="ORF">ACFFLS_01290</name>
</gene>
<keyword evidence="1" id="KW-0472">Membrane</keyword>
<organism evidence="2 3">
    <name type="scientific">Flavobacterium procerum</name>
    <dbReference type="NCBI Taxonomy" id="1455569"/>
    <lineage>
        <taxon>Bacteria</taxon>
        <taxon>Pseudomonadati</taxon>
        <taxon>Bacteroidota</taxon>
        <taxon>Flavobacteriia</taxon>
        <taxon>Flavobacteriales</taxon>
        <taxon>Flavobacteriaceae</taxon>
        <taxon>Flavobacterium</taxon>
    </lineage>
</organism>
<name>A0ABV6BNN6_9FLAO</name>
<evidence type="ECO:0000313" key="2">
    <source>
        <dbReference type="EMBL" id="MFC0075659.1"/>
    </source>
</evidence>
<dbReference type="Proteomes" id="UP001589734">
    <property type="component" value="Unassembled WGS sequence"/>
</dbReference>
<keyword evidence="1" id="KW-1133">Transmembrane helix</keyword>
<dbReference type="RefSeq" id="WP_379683676.1">
    <property type="nucleotide sequence ID" value="NZ_JBHLYW010000001.1"/>
</dbReference>
<protein>
    <recommendedName>
        <fullName evidence="4">Amino acid permease</fullName>
    </recommendedName>
</protein>
<keyword evidence="1" id="KW-0812">Transmembrane</keyword>
<feature type="transmembrane region" description="Helical" evidence="1">
    <location>
        <begin position="20"/>
        <end position="45"/>
    </location>
</feature>
<comment type="caution">
    <text evidence="2">The sequence shown here is derived from an EMBL/GenBank/DDBJ whole genome shotgun (WGS) entry which is preliminary data.</text>
</comment>
<evidence type="ECO:0008006" key="4">
    <source>
        <dbReference type="Google" id="ProtNLM"/>
    </source>
</evidence>
<evidence type="ECO:0000313" key="3">
    <source>
        <dbReference type="Proteomes" id="UP001589734"/>
    </source>
</evidence>
<accession>A0ABV6BNN6</accession>
<sequence>MKKLELNQMENLTGESCLWSAVGLGLTFAGAFLVTGPIGAGLFAASFIHGSIGLAQDCSGGGRQEAVDR</sequence>
<reference evidence="2 3" key="1">
    <citation type="submission" date="2024-09" db="EMBL/GenBank/DDBJ databases">
        <authorList>
            <person name="Sun Q."/>
            <person name="Mori K."/>
        </authorList>
    </citation>
    <scope>NUCLEOTIDE SEQUENCE [LARGE SCALE GENOMIC DNA]</scope>
    <source>
        <strain evidence="2 3">CGMCC 1.12926</strain>
    </source>
</reference>
<evidence type="ECO:0000256" key="1">
    <source>
        <dbReference type="SAM" id="Phobius"/>
    </source>
</evidence>
<dbReference type="EMBL" id="JBHLYW010000001">
    <property type="protein sequence ID" value="MFC0075659.1"/>
    <property type="molecule type" value="Genomic_DNA"/>
</dbReference>
<keyword evidence="3" id="KW-1185">Reference proteome</keyword>